<evidence type="ECO:0008006" key="3">
    <source>
        <dbReference type="Google" id="ProtNLM"/>
    </source>
</evidence>
<dbReference type="RefSeq" id="WP_310100103.1">
    <property type="nucleotide sequence ID" value="NZ_JAVDUU010000004.1"/>
</dbReference>
<name>A0ABU1TFW8_9SPHI</name>
<gene>
    <name evidence="1" type="ORF">J2W55_004162</name>
</gene>
<proteinExistence type="predicted"/>
<dbReference type="Proteomes" id="UP001247620">
    <property type="component" value="Unassembled WGS sequence"/>
</dbReference>
<evidence type="ECO:0000313" key="1">
    <source>
        <dbReference type="EMBL" id="MDR6944302.1"/>
    </source>
</evidence>
<evidence type="ECO:0000313" key="2">
    <source>
        <dbReference type="Proteomes" id="UP001247620"/>
    </source>
</evidence>
<accession>A0ABU1TFW8</accession>
<reference evidence="1 2" key="1">
    <citation type="submission" date="2023-07" db="EMBL/GenBank/DDBJ databases">
        <title>Sorghum-associated microbial communities from plants grown in Nebraska, USA.</title>
        <authorList>
            <person name="Schachtman D."/>
        </authorList>
    </citation>
    <scope>NUCLEOTIDE SEQUENCE [LARGE SCALE GENOMIC DNA]</scope>
    <source>
        <strain evidence="1 2">3262</strain>
    </source>
</reference>
<comment type="caution">
    <text evidence="1">The sequence shown here is derived from an EMBL/GenBank/DDBJ whole genome shotgun (WGS) entry which is preliminary data.</text>
</comment>
<dbReference type="EMBL" id="JAVDUU010000004">
    <property type="protein sequence ID" value="MDR6944302.1"/>
    <property type="molecule type" value="Genomic_DNA"/>
</dbReference>
<keyword evidence="2" id="KW-1185">Reference proteome</keyword>
<protein>
    <recommendedName>
        <fullName evidence="3">Lipoprotein</fullName>
    </recommendedName>
</protein>
<sequence>MKNFNKKLSWIEPACMSMAPFLSMLNKGKRAGVILSMLILVFTSGCKKMKDEAPTESYYGYGKLIVDCESKCHISFGTADKMNVYDIDSNKATYYFRYQTKYNLDITITPTDKDQRVGMSVYSREEKQIFENSALRKVNVAWESKILVP</sequence>
<organism evidence="1 2">
    <name type="scientific">Mucilaginibacter pocheonensis</name>
    <dbReference type="NCBI Taxonomy" id="398050"/>
    <lineage>
        <taxon>Bacteria</taxon>
        <taxon>Pseudomonadati</taxon>
        <taxon>Bacteroidota</taxon>
        <taxon>Sphingobacteriia</taxon>
        <taxon>Sphingobacteriales</taxon>
        <taxon>Sphingobacteriaceae</taxon>
        <taxon>Mucilaginibacter</taxon>
    </lineage>
</organism>